<evidence type="ECO:0000313" key="3">
    <source>
        <dbReference type="Proteomes" id="UP001595075"/>
    </source>
</evidence>
<gene>
    <name evidence="2" type="ORF">VTL71DRAFT_14940</name>
</gene>
<sequence>MLYDQPCKLQPAEVKEILNLQHLVKCTERMCLTSELWGSEDYPPFREDEPREKPPHEMRLWRERFYRAIYRIFIAGPVFYGVHNKPFSSKAKRPPGVPREYLREYDASRDSTLYEPGIPYWNYVLPREASEHLQQFPVYNTSASHDQEKIVFGTFAEWIVDDGRKLAEHNNCPELWHLTSAQISGLWEVMAMLNAYHHLMSDSTNGDGQCGHGRSNPDDENPPTTQTISGPTRQVTVIPFGTFGIEDVSMPANLEDGSELRLIANPASVLRDSHDPILNSDGMPINVDIVSIQDFIFRKSGYPNHSEYHQLPSLDLRMFDFTLREHFGLQFGISAFDDFGCHQPWNVFVNSASIFDGVGSERTQYGFEILGTYKPRTNCNYRDIS</sequence>
<evidence type="ECO:0000313" key="2">
    <source>
        <dbReference type="EMBL" id="KAL2068603.1"/>
    </source>
</evidence>
<dbReference type="Proteomes" id="UP001595075">
    <property type="component" value="Unassembled WGS sequence"/>
</dbReference>
<feature type="region of interest" description="Disordered" evidence="1">
    <location>
        <begin position="205"/>
        <end position="230"/>
    </location>
</feature>
<dbReference type="EMBL" id="JAZHXI010000008">
    <property type="protein sequence ID" value="KAL2068603.1"/>
    <property type="molecule type" value="Genomic_DNA"/>
</dbReference>
<accession>A0ABR4CHD3</accession>
<evidence type="ECO:0000256" key="1">
    <source>
        <dbReference type="SAM" id="MobiDB-lite"/>
    </source>
</evidence>
<proteinExistence type="predicted"/>
<comment type="caution">
    <text evidence="2">The sequence shown here is derived from an EMBL/GenBank/DDBJ whole genome shotgun (WGS) entry which is preliminary data.</text>
</comment>
<protein>
    <submittedName>
        <fullName evidence="2">Uncharacterized protein</fullName>
    </submittedName>
</protein>
<name>A0ABR4CHD3_9HELO</name>
<keyword evidence="3" id="KW-1185">Reference proteome</keyword>
<organism evidence="2 3">
    <name type="scientific">Oculimacula yallundae</name>
    <dbReference type="NCBI Taxonomy" id="86028"/>
    <lineage>
        <taxon>Eukaryota</taxon>
        <taxon>Fungi</taxon>
        <taxon>Dikarya</taxon>
        <taxon>Ascomycota</taxon>
        <taxon>Pezizomycotina</taxon>
        <taxon>Leotiomycetes</taxon>
        <taxon>Helotiales</taxon>
        <taxon>Ploettnerulaceae</taxon>
        <taxon>Oculimacula</taxon>
    </lineage>
</organism>
<reference evidence="2 3" key="1">
    <citation type="journal article" date="2024" name="Commun. Biol.">
        <title>Comparative genomic analysis of thermophilic fungi reveals convergent evolutionary adaptations and gene losses.</title>
        <authorList>
            <person name="Steindorff A.S."/>
            <person name="Aguilar-Pontes M.V."/>
            <person name="Robinson A.J."/>
            <person name="Andreopoulos B."/>
            <person name="LaButti K."/>
            <person name="Kuo A."/>
            <person name="Mondo S."/>
            <person name="Riley R."/>
            <person name="Otillar R."/>
            <person name="Haridas S."/>
            <person name="Lipzen A."/>
            <person name="Grimwood J."/>
            <person name="Schmutz J."/>
            <person name="Clum A."/>
            <person name="Reid I.D."/>
            <person name="Moisan M.C."/>
            <person name="Butler G."/>
            <person name="Nguyen T.T.M."/>
            <person name="Dewar K."/>
            <person name="Conant G."/>
            <person name="Drula E."/>
            <person name="Henrissat B."/>
            <person name="Hansel C."/>
            <person name="Singer S."/>
            <person name="Hutchinson M.I."/>
            <person name="de Vries R.P."/>
            <person name="Natvig D.O."/>
            <person name="Powell A.J."/>
            <person name="Tsang A."/>
            <person name="Grigoriev I.V."/>
        </authorList>
    </citation>
    <scope>NUCLEOTIDE SEQUENCE [LARGE SCALE GENOMIC DNA]</scope>
    <source>
        <strain evidence="2 3">CBS 494.80</strain>
    </source>
</reference>